<feature type="domain" description="Protein kinase" evidence="9">
    <location>
        <begin position="934"/>
        <end position="1229"/>
    </location>
</feature>
<feature type="domain" description="BUB1 N-terminal" evidence="10">
    <location>
        <begin position="10"/>
        <end position="165"/>
    </location>
</feature>
<keyword evidence="5 7" id="KW-0067">ATP-binding</keyword>
<feature type="compositionally biased region" description="Basic and acidic residues" evidence="8">
    <location>
        <begin position="528"/>
        <end position="540"/>
    </location>
</feature>
<protein>
    <recommendedName>
        <fullName evidence="13">Mitotic checkpoint serine/threonine-protein kinase BUB1</fullName>
    </recommendedName>
</protein>
<feature type="region of interest" description="Disordered" evidence="8">
    <location>
        <begin position="452"/>
        <end position="507"/>
    </location>
</feature>
<evidence type="ECO:0000259" key="9">
    <source>
        <dbReference type="PROSITE" id="PS50011"/>
    </source>
</evidence>
<reference evidence="11" key="1">
    <citation type="submission" date="2021-01" db="EMBL/GenBank/DDBJ databases">
        <title>A chromosome-scale assembly of European eel, Anguilla anguilla.</title>
        <authorList>
            <person name="Henkel C."/>
            <person name="Jong-Raadsen S.A."/>
            <person name="Dufour S."/>
            <person name="Weltzien F.-A."/>
            <person name="Palstra A.P."/>
            <person name="Pelster B."/>
            <person name="Spaink H.P."/>
            <person name="Van Den Thillart G.E."/>
            <person name="Jansen H."/>
            <person name="Zahm M."/>
            <person name="Klopp C."/>
            <person name="Cedric C."/>
            <person name="Louis A."/>
            <person name="Berthelot C."/>
            <person name="Parey E."/>
            <person name="Roest Crollius H."/>
            <person name="Montfort J."/>
            <person name="Robinson-Rechavi M."/>
            <person name="Bucao C."/>
            <person name="Bouchez O."/>
            <person name="Gislard M."/>
            <person name="Lluch J."/>
            <person name="Milhes M."/>
            <person name="Lampietro C."/>
            <person name="Lopez Roques C."/>
            <person name="Donnadieu C."/>
            <person name="Braasch I."/>
            <person name="Desvignes T."/>
            <person name="Postlethwait J."/>
            <person name="Bobe J."/>
            <person name="Guiguen Y."/>
            <person name="Dirks R."/>
        </authorList>
    </citation>
    <scope>NUCLEOTIDE SEQUENCE</scope>
    <source>
        <strain evidence="11">Tag_6206</strain>
        <tissue evidence="11">Liver</tissue>
    </source>
</reference>
<keyword evidence="6" id="KW-0137">Centromere</keyword>
<name>A0A9D3LJS6_ANGAN</name>
<dbReference type="GO" id="GO:0005524">
    <property type="term" value="F:ATP binding"/>
    <property type="evidence" value="ECO:0007669"/>
    <property type="project" value="UniProtKB-UniRule"/>
</dbReference>
<evidence type="ECO:0000313" key="11">
    <source>
        <dbReference type="EMBL" id="KAG5831631.1"/>
    </source>
</evidence>
<dbReference type="Pfam" id="PF00069">
    <property type="entry name" value="Pkinase"/>
    <property type="match status" value="1"/>
</dbReference>
<feature type="compositionally biased region" description="Low complexity" evidence="8">
    <location>
        <begin position="723"/>
        <end position="732"/>
    </location>
</feature>
<organism evidence="11 12">
    <name type="scientific">Anguilla anguilla</name>
    <name type="common">European freshwater eel</name>
    <name type="synonym">Muraena anguilla</name>
    <dbReference type="NCBI Taxonomy" id="7936"/>
    <lineage>
        <taxon>Eukaryota</taxon>
        <taxon>Metazoa</taxon>
        <taxon>Chordata</taxon>
        <taxon>Craniata</taxon>
        <taxon>Vertebrata</taxon>
        <taxon>Euteleostomi</taxon>
        <taxon>Actinopterygii</taxon>
        <taxon>Neopterygii</taxon>
        <taxon>Teleostei</taxon>
        <taxon>Anguilliformes</taxon>
        <taxon>Anguillidae</taxon>
        <taxon>Anguilla</taxon>
    </lineage>
</organism>
<feature type="compositionally biased region" description="Low complexity" evidence="8">
    <location>
        <begin position="345"/>
        <end position="354"/>
    </location>
</feature>
<comment type="caution">
    <text evidence="11">The sequence shown here is derived from an EMBL/GenBank/DDBJ whole genome shotgun (WGS) entry which is preliminary data.</text>
</comment>
<dbReference type="InterPro" id="IPR008271">
    <property type="entry name" value="Ser/Thr_kinase_AS"/>
</dbReference>
<evidence type="ECO:0000313" key="12">
    <source>
        <dbReference type="Proteomes" id="UP001044222"/>
    </source>
</evidence>
<evidence type="ECO:0000256" key="3">
    <source>
        <dbReference type="ARBA" id="ARBA00022741"/>
    </source>
</evidence>
<feature type="binding site" evidence="7">
    <location>
        <position position="963"/>
    </location>
    <ligand>
        <name>ATP</name>
        <dbReference type="ChEBI" id="CHEBI:30616"/>
    </ligand>
</feature>
<comment type="subcellular location">
    <subcellularLocation>
        <location evidence="1">Chromosome</location>
        <location evidence="1">Centromere</location>
        <location evidence="1">Kinetochore</location>
    </subcellularLocation>
</comment>
<feature type="compositionally biased region" description="Polar residues" evidence="8">
    <location>
        <begin position="299"/>
        <end position="320"/>
    </location>
</feature>
<dbReference type="AlphaFoldDB" id="A0A9D3LJS6"/>
<keyword evidence="4" id="KW-0995">Kinetochore</keyword>
<dbReference type="GO" id="GO:0007094">
    <property type="term" value="P:mitotic spindle assembly checkpoint signaling"/>
    <property type="evidence" value="ECO:0007669"/>
    <property type="project" value="InterPro"/>
</dbReference>
<dbReference type="InterPro" id="IPR011009">
    <property type="entry name" value="Kinase-like_dom_sf"/>
</dbReference>
<feature type="compositionally biased region" description="Polar residues" evidence="8">
    <location>
        <begin position="474"/>
        <end position="507"/>
    </location>
</feature>
<dbReference type="Gene3D" id="1.25.40.430">
    <property type="match status" value="1"/>
</dbReference>
<evidence type="ECO:0000256" key="7">
    <source>
        <dbReference type="PROSITE-ProRule" id="PRU10141"/>
    </source>
</evidence>
<feature type="region of interest" description="Disordered" evidence="8">
    <location>
        <begin position="285"/>
        <end position="354"/>
    </location>
</feature>
<accession>A0A9D3LJS6</accession>
<gene>
    <name evidence="11" type="ORF">ANANG_G00305770</name>
</gene>
<dbReference type="InterPro" id="IPR015661">
    <property type="entry name" value="Bub1/Mad3"/>
</dbReference>
<evidence type="ECO:0000259" key="10">
    <source>
        <dbReference type="PROSITE" id="PS51489"/>
    </source>
</evidence>
<dbReference type="InterPro" id="IPR000719">
    <property type="entry name" value="Prot_kinase_dom"/>
</dbReference>
<feature type="region of interest" description="Disordered" evidence="8">
    <location>
        <begin position="528"/>
        <end position="563"/>
    </location>
</feature>
<dbReference type="GO" id="GO:0000776">
    <property type="term" value="C:kinetochore"/>
    <property type="evidence" value="ECO:0007669"/>
    <property type="project" value="UniProtKB-KW"/>
</dbReference>
<dbReference type="Pfam" id="PF08311">
    <property type="entry name" value="Mad3_BUB1_I"/>
    <property type="match status" value="1"/>
</dbReference>
<evidence type="ECO:0000256" key="6">
    <source>
        <dbReference type="ARBA" id="ARBA00023328"/>
    </source>
</evidence>
<dbReference type="SMART" id="SM00220">
    <property type="entry name" value="S_TKc"/>
    <property type="match status" value="1"/>
</dbReference>
<dbReference type="PROSITE" id="PS50011">
    <property type="entry name" value="PROTEIN_KINASE_DOM"/>
    <property type="match status" value="1"/>
</dbReference>
<evidence type="ECO:0000256" key="5">
    <source>
        <dbReference type="ARBA" id="ARBA00022840"/>
    </source>
</evidence>
<dbReference type="InterPro" id="IPR017441">
    <property type="entry name" value="Protein_kinase_ATP_BS"/>
</dbReference>
<proteinExistence type="predicted"/>
<feature type="compositionally biased region" description="Acidic residues" evidence="8">
    <location>
        <begin position="402"/>
        <end position="413"/>
    </location>
</feature>
<dbReference type="GO" id="GO:0004672">
    <property type="term" value="F:protein kinase activity"/>
    <property type="evidence" value="ECO:0007669"/>
    <property type="project" value="InterPro"/>
</dbReference>
<dbReference type="Gene3D" id="1.10.510.10">
    <property type="entry name" value="Transferase(Phosphotransferase) domain 1"/>
    <property type="match status" value="1"/>
</dbReference>
<keyword evidence="2" id="KW-0158">Chromosome</keyword>
<evidence type="ECO:0000256" key="8">
    <source>
        <dbReference type="SAM" id="MobiDB-lite"/>
    </source>
</evidence>
<dbReference type="GO" id="GO:0051754">
    <property type="term" value="P:meiotic sister chromatid cohesion, centromeric"/>
    <property type="evidence" value="ECO:0007669"/>
    <property type="project" value="TreeGrafter"/>
</dbReference>
<feature type="region of interest" description="Disordered" evidence="8">
    <location>
        <begin position="381"/>
        <end position="419"/>
    </location>
</feature>
<dbReference type="PANTHER" id="PTHR14030:SF26">
    <property type="entry name" value="MITOTIC CHECKPOINT SERINE_THREONINE-PROTEIN KINASE BUB1"/>
    <property type="match status" value="1"/>
</dbReference>
<dbReference type="SMART" id="SM00777">
    <property type="entry name" value="Mad3_BUB1_I"/>
    <property type="match status" value="1"/>
</dbReference>
<keyword evidence="12" id="KW-1185">Reference proteome</keyword>
<dbReference type="Proteomes" id="UP001044222">
    <property type="component" value="Chromosome 18"/>
</dbReference>
<feature type="compositionally biased region" description="Basic residues" evidence="8">
    <location>
        <begin position="733"/>
        <end position="744"/>
    </location>
</feature>
<dbReference type="InterPro" id="IPR013212">
    <property type="entry name" value="Mad3/Bub1_I"/>
</dbReference>
<evidence type="ECO:0008006" key="13">
    <source>
        <dbReference type="Google" id="ProtNLM"/>
    </source>
</evidence>
<evidence type="ECO:0000256" key="4">
    <source>
        <dbReference type="ARBA" id="ARBA00022838"/>
    </source>
</evidence>
<sequence length="1229" mass="135217">MDIRTSSQRFEASLSSYTGDDPLDLWDRYIGFLEKKLPAGEQNSISVVLDRLVQTFLPQTRYYDDVRYINYCIKCASYYSEPINLYSYIYAKGIGTRAAALYIAWAEQFEKQGLLPQADAVYQRAVENLAEPAELVLQQYRLFQARMPVSQTAGAGAARNPLQNSQLINQKERPRETAPLQCTELEGLEQFPVDKTIRIISRSENALVKQPAPGPAEGQQFVSMYCVNDLVCEGSELSFEELRARRYFDKRRQLEELREWEKQRRRLLEEEEEVKQLKRRLAELDSHLGPRAAGEGSSGRAQPQWGFSQGDRSSARQTAEPSPEFLQRSFVQPTGPGAGLPFSHSSAAASGAGPARWAGPDLNATAQGMLGLTLPCGSFQQPIPETVRPGEQSLPFVQTGPAEEEDEEEEEEAATPSARAAAVAASQSLAGRSYLNGSASVFASSLQQHSFHQHSFREPDVPDGVTSEMEPQPDLSQGGTGNLSHVTPNTSLGLVQATPSRVQPSPTVNTREALDVIMDMFQAPTFFHDDPFSGGPRKDDDSFEAACRNKSNRSSLGRPPAATPFAIFQDENDKENGSHPCSVSMGAEKAQPRVLADIPVSKPAKQTDVHSGVESMTEESMMWGARYNNTLDPCPNNTGDFALSAHLVSTPFSRNAPHSWDLEDQENGPHTVFSGTEEMPYQRKPTKLSPILEHSPTAEKGQHSEMAECTVAARGAATRRPRTPASRAAGRARPGRRRRLHHRPAPADRGAVLPEQTQVAEEDAGGSPARRSASVRDVCMSPEQPADEDSSGSPARRSASVRDVCMSPVQPAAEDSSGSPARGCAPVRDVCMSPEQAAMPDWCLPGSPTHTTGLDWEVPMSPAPAPTHDPHVPVSSAPSAPAGLVSDPWDEELISSLLSGLPALLSSYPGFVSWGCKLPNIAPKITVKMGKKSLHVDSILGQGAFATVYQATDPTTSSKLVLKVQKPANPWEFYINGQLNRRLQPSVRHLYNNLYSAHIFHNGSVLLGELHSCGTLLNAVNLYKNVCEKVMPQPLVLYFAVCILHMVEKLHAAHIVHADIKPDNFLLGERFLENEDFDPDGLEHGLTLIDLGQSIDMTLFPEGTAFTAKCMTSGFQCTEMLDGRPWNYQTDYFGIAGTVYCMMFGTYMKVKKEDGVWKTNSIFKRNPHSELWLEFFHTLLNIPDCSSLPCLRSLRSRLTAALQQNYSGKLRSLKSRLVVLLLESRRSRR</sequence>
<keyword evidence="3 7" id="KW-0547">Nucleotide-binding</keyword>
<dbReference type="EMBL" id="JAFIRN010000018">
    <property type="protein sequence ID" value="KAG5831631.1"/>
    <property type="molecule type" value="Genomic_DNA"/>
</dbReference>
<dbReference type="PROSITE" id="PS00107">
    <property type="entry name" value="PROTEIN_KINASE_ATP"/>
    <property type="match status" value="1"/>
</dbReference>
<dbReference type="PROSITE" id="PS51489">
    <property type="entry name" value="BUB1_N"/>
    <property type="match status" value="1"/>
</dbReference>
<dbReference type="SUPFAM" id="SSF56112">
    <property type="entry name" value="Protein kinase-like (PK-like)"/>
    <property type="match status" value="1"/>
</dbReference>
<dbReference type="Gene3D" id="6.10.130.20">
    <property type="match status" value="1"/>
</dbReference>
<evidence type="ECO:0000256" key="2">
    <source>
        <dbReference type="ARBA" id="ARBA00022454"/>
    </source>
</evidence>
<evidence type="ECO:0000256" key="1">
    <source>
        <dbReference type="ARBA" id="ARBA00004629"/>
    </source>
</evidence>
<dbReference type="GO" id="GO:0005634">
    <property type="term" value="C:nucleus"/>
    <property type="evidence" value="ECO:0007669"/>
    <property type="project" value="TreeGrafter"/>
</dbReference>
<feature type="region of interest" description="Disordered" evidence="8">
    <location>
        <begin position="713"/>
        <end position="802"/>
    </location>
</feature>
<dbReference type="PROSITE" id="PS00108">
    <property type="entry name" value="PROTEIN_KINASE_ST"/>
    <property type="match status" value="1"/>
</dbReference>
<dbReference type="PANTHER" id="PTHR14030">
    <property type="entry name" value="MITOTIC CHECKPOINT SERINE/THREONINE-PROTEIN KINASE BUB1"/>
    <property type="match status" value="1"/>
</dbReference>